<dbReference type="InterPro" id="IPR051783">
    <property type="entry name" value="NAD(P)-dependent_oxidoreduct"/>
</dbReference>
<proteinExistence type="predicted"/>
<feature type="region of interest" description="Disordered" evidence="1">
    <location>
        <begin position="109"/>
        <end position="135"/>
    </location>
</feature>
<dbReference type="OrthoDB" id="9787292at2"/>
<dbReference type="STRING" id="310781.SAMN05216259_113145"/>
<accession>A0A1H0MYQ3</accession>
<name>A0A1H0MYQ3_9ACTN</name>
<dbReference type="Gene3D" id="3.40.50.720">
    <property type="entry name" value="NAD(P)-binding Rossmann-like Domain"/>
    <property type="match status" value="1"/>
</dbReference>
<evidence type="ECO:0000256" key="1">
    <source>
        <dbReference type="SAM" id="MobiDB-lite"/>
    </source>
</evidence>
<dbReference type="RefSeq" id="WP_093787114.1">
    <property type="nucleotide sequence ID" value="NZ_FNIE01000013.1"/>
</dbReference>
<evidence type="ECO:0000259" key="2">
    <source>
        <dbReference type="Pfam" id="PF01370"/>
    </source>
</evidence>
<dbReference type="PANTHER" id="PTHR48079:SF6">
    <property type="entry name" value="NAD(P)-BINDING DOMAIN-CONTAINING PROTEIN-RELATED"/>
    <property type="match status" value="1"/>
</dbReference>
<feature type="domain" description="NAD-dependent epimerase/dehydratase" evidence="2">
    <location>
        <begin position="3"/>
        <end position="208"/>
    </location>
</feature>
<gene>
    <name evidence="3" type="ORF">SAMN05216259_113145</name>
</gene>
<dbReference type="InterPro" id="IPR036291">
    <property type="entry name" value="NAD(P)-bd_dom_sf"/>
</dbReference>
<dbReference type="PANTHER" id="PTHR48079">
    <property type="entry name" value="PROTEIN YEEZ"/>
    <property type="match status" value="1"/>
</dbReference>
<dbReference type="GO" id="GO:0005737">
    <property type="term" value="C:cytoplasm"/>
    <property type="evidence" value="ECO:0007669"/>
    <property type="project" value="TreeGrafter"/>
</dbReference>
<reference evidence="3 4" key="1">
    <citation type="submission" date="2016-10" db="EMBL/GenBank/DDBJ databases">
        <authorList>
            <person name="de Groot N.N."/>
        </authorList>
    </citation>
    <scope>NUCLEOTIDE SEQUENCE [LARGE SCALE GENOMIC DNA]</scope>
    <source>
        <strain evidence="3 4">CGMCC 4.2022</strain>
    </source>
</reference>
<keyword evidence="4" id="KW-1185">Reference proteome</keyword>
<protein>
    <submittedName>
        <fullName evidence="3">Nucleoside-diphosphate-sugar epimerase</fullName>
    </submittedName>
</protein>
<dbReference type="AlphaFoldDB" id="A0A1H0MYQ3"/>
<dbReference type="CDD" id="cd05262">
    <property type="entry name" value="SDR_a7"/>
    <property type="match status" value="1"/>
</dbReference>
<evidence type="ECO:0000313" key="4">
    <source>
        <dbReference type="Proteomes" id="UP000199341"/>
    </source>
</evidence>
<dbReference type="EMBL" id="FNIE01000013">
    <property type="protein sequence ID" value="SDO85415.1"/>
    <property type="molecule type" value="Genomic_DNA"/>
</dbReference>
<dbReference type="Pfam" id="PF01370">
    <property type="entry name" value="Epimerase"/>
    <property type="match status" value="1"/>
</dbReference>
<sequence length="296" mass="30617">MRVFVTGASGFIGSAVVPELLGAGHEVLGLARSDASARTLEQAGAAVQRGDLEDLDSLRAGAAASDGVVHLAFIHDFTQYTRSTEVDQRAIEAMGAELKGSGRPLVIASGTPVGFGRPGTEKDRPAPGSPRSASAQTTLDLAEQGVRSVVLRLSPSVHDLDRAGFATSLVETARAKGVSAYVGDGANRWNAVHRLDAARLFRLAVENAPAGSVLHGVGEEGVRLRDIAQVIADGLGVPTTSISAEDAAGHFGFLGPFAALDIPASNDLTRELMSWQPTGPTLLEDLAQGSHFAPKG</sequence>
<dbReference type="GO" id="GO:0004029">
    <property type="term" value="F:aldehyde dehydrogenase (NAD+) activity"/>
    <property type="evidence" value="ECO:0007669"/>
    <property type="project" value="TreeGrafter"/>
</dbReference>
<organism evidence="3 4">
    <name type="scientific">Actinacidiphila guanduensis</name>
    <dbReference type="NCBI Taxonomy" id="310781"/>
    <lineage>
        <taxon>Bacteria</taxon>
        <taxon>Bacillati</taxon>
        <taxon>Actinomycetota</taxon>
        <taxon>Actinomycetes</taxon>
        <taxon>Kitasatosporales</taxon>
        <taxon>Streptomycetaceae</taxon>
        <taxon>Actinacidiphila</taxon>
    </lineage>
</organism>
<evidence type="ECO:0000313" key="3">
    <source>
        <dbReference type="EMBL" id="SDO85415.1"/>
    </source>
</evidence>
<dbReference type="Proteomes" id="UP000199341">
    <property type="component" value="Unassembled WGS sequence"/>
</dbReference>
<dbReference type="SUPFAM" id="SSF51735">
    <property type="entry name" value="NAD(P)-binding Rossmann-fold domains"/>
    <property type="match status" value="1"/>
</dbReference>
<dbReference type="InterPro" id="IPR001509">
    <property type="entry name" value="Epimerase_deHydtase"/>
</dbReference>